<comment type="catalytic activity">
    <reaction evidence="7">
        <text>alpha-D-mannose 1-phosphate + GTP + H(+) = GDP-alpha-D-mannose + diphosphate</text>
        <dbReference type="Rhea" id="RHEA:15229"/>
        <dbReference type="ChEBI" id="CHEBI:15378"/>
        <dbReference type="ChEBI" id="CHEBI:33019"/>
        <dbReference type="ChEBI" id="CHEBI:37565"/>
        <dbReference type="ChEBI" id="CHEBI:57527"/>
        <dbReference type="ChEBI" id="CHEBI:58409"/>
        <dbReference type="EC" id="2.7.7.13"/>
    </reaction>
</comment>
<gene>
    <name evidence="12" type="primary">xanB</name>
    <name evidence="12" type="ORF">GF1_00990</name>
</gene>
<evidence type="ECO:0000256" key="2">
    <source>
        <dbReference type="ARBA" id="ARBA00012387"/>
    </source>
</evidence>
<dbReference type="Proteomes" id="UP001063350">
    <property type="component" value="Chromosome"/>
</dbReference>
<dbReference type="InterPro" id="IPR051161">
    <property type="entry name" value="Mannose-6P_isomerase_type2"/>
</dbReference>
<evidence type="ECO:0000259" key="10">
    <source>
        <dbReference type="Pfam" id="PF01050"/>
    </source>
</evidence>
<accession>A0A915XJD3</accession>
<dbReference type="AlphaFoldDB" id="A0A915XJD3"/>
<evidence type="ECO:0000259" key="11">
    <source>
        <dbReference type="Pfam" id="PF22640"/>
    </source>
</evidence>
<keyword evidence="3" id="KW-0808">Transferase</keyword>
<dbReference type="GO" id="GO:0009298">
    <property type="term" value="P:GDP-mannose biosynthetic process"/>
    <property type="evidence" value="ECO:0007669"/>
    <property type="project" value="TreeGrafter"/>
</dbReference>
<dbReference type="KEGG" id="ddu:GF1_00990"/>
<evidence type="ECO:0000256" key="5">
    <source>
        <dbReference type="ARBA" id="ARBA00022741"/>
    </source>
</evidence>
<evidence type="ECO:0000313" key="13">
    <source>
        <dbReference type="Proteomes" id="UP001063350"/>
    </source>
</evidence>
<dbReference type="InterPro" id="IPR005835">
    <property type="entry name" value="NTP_transferase_dom"/>
</dbReference>
<dbReference type="Pfam" id="PF22640">
    <property type="entry name" value="ManC_GMP_beta-helix"/>
    <property type="match status" value="1"/>
</dbReference>
<dbReference type="CDD" id="cd02213">
    <property type="entry name" value="cupin_PMI_typeII_C"/>
    <property type="match status" value="1"/>
</dbReference>
<dbReference type="GO" id="GO:0000271">
    <property type="term" value="P:polysaccharide biosynthetic process"/>
    <property type="evidence" value="ECO:0007669"/>
    <property type="project" value="InterPro"/>
</dbReference>
<dbReference type="GO" id="GO:0005525">
    <property type="term" value="F:GTP binding"/>
    <property type="evidence" value="ECO:0007669"/>
    <property type="project" value="UniProtKB-KW"/>
</dbReference>
<dbReference type="InterPro" id="IPR006375">
    <property type="entry name" value="Man1P_GuaTrfase/Man6P_Isoase"/>
</dbReference>
<keyword evidence="4" id="KW-0548">Nucleotidyltransferase</keyword>
<keyword evidence="5" id="KW-0547">Nucleotide-binding</keyword>
<reference evidence="12" key="1">
    <citation type="submission" date="2020-12" db="EMBL/GenBank/DDBJ databases">
        <title>Desulfobium dissulfuricans gen. nov., sp. nov., a novel mesophilic, sulfate-reducing bacterium isolated from a deep-sea hydrothermal vent.</title>
        <authorList>
            <person name="Hashimoto Y."/>
            <person name="Tame A."/>
            <person name="Sawayama S."/>
            <person name="Miyazaki J."/>
            <person name="Takai K."/>
            <person name="Nakagawa S."/>
        </authorList>
    </citation>
    <scope>NUCLEOTIDE SEQUENCE</scope>
    <source>
        <strain evidence="12">GF1</strain>
    </source>
</reference>
<dbReference type="InterPro" id="IPR001538">
    <property type="entry name" value="Man6P_isomerase-2_C"/>
</dbReference>
<dbReference type="RefSeq" id="WP_267927670.1">
    <property type="nucleotide sequence ID" value="NZ_AP024233.1"/>
</dbReference>
<feature type="domain" description="Nucleotidyl transferase" evidence="9">
    <location>
        <begin position="5"/>
        <end position="282"/>
    </location>
</feature>
<dbReference type="Gene3D" id="3.90.550.10">
    <property type="entry name" value="Spore Coat Polysaccharide Biosynthesis Protein SpsA, Chain A"/>
    <property type="match status" value="1"/>
</dbReference>
<keyword evidence="6" id="KW-0342">GTP-binding</keyword>
<dbReference type="FunFam" id="3.90.550.10:FF:000046">
    <property type="entry name" value="Mannose-1-phosphate guanylyltransferase (GDP)"/>
    <property type="match status" value="1"/>
</dbReference>
<dbReference type="SUPFAM" id="SSF51182">
    <property type="entry name" value="RmlC-like cupins"/>
    <property type="match status" value="1"/>
</dbReference>
<dbReference type="InterPro" id="IPR054566">
    <property type="entry name" value="ManC/GMP-like_b-helix"/>
</dbReference>
<evidence type="ECO:0000256" key="7">
    <source>
        <dbReference type="ARBA" id="ARBA00047343"/>
    </source>
</evidence>
<proteinExistence type="inferred from homology"/>
<dbReference type="NCBIfam" id="TIGR01479">
    <property type="entry name" value="GMP_PMI"/>
    <property type="match status" value="1"/>
</dbReference>
<evidence type="ECO:0000256" key="1">
    <source>
        <dbReference type="ARBA" id="ARBA00006115"/>
    </source>
</evidence>
<sequence>MSIQPVILAGGTGTRLWPLSRELYPKQVIRLLDDLSLLQATLERVALLPGVLPPVIVVGEEHRFLVKNQVEELGTFPRYHLLLESAGRNTAPAVCGAALYGRQHVGDDAVLLVLPADHLVTRPEAFVKAVTRAEVLARDGYLTTFGIVPERPETGYGYIARGQGSRVEKFVEKPDLETAKEYVASGRYFWNSGMFAFTIETLVQEMERYAPQIVESMKEAVARGTSDGVFFRFASEQMARCPSDSIDYALMEKTDRAAMVEADMGWSDIGSWQTLYEVSDKDDRGNVLHGDVVAEDVENCLIRAEDTLVAALGLRDTMILETADAVLVAPLERSQDVKKIVERLKKEGRDEFRFHRTVYRPWGSYTSLELAGRFQIKRISVNPGAKLSLQMHHHRHEHWVVVAGTARVTVGDEEILLFENQSTYIPAGCRHRLENPGVIPLELIEVQIGSYLGEDDIVRFDDVYGRQEETAGASRQDAQ</sequence>
<comment type="similarity">
    <text evidence="1 8">Belongs to the mannose-6-phosphate isomerase type 2 family.</text>
</comment>
<dbReference type="InterPro" id="IPR011051">
    <property type="entry name" value="RmlC_Cupin_sf"/>
</dbReference>
<dbReference type="InterPro" id="IPR049577">
    <property type="entry name" value="GMPP_N"/>
</dbReference>
<dbReference type="CDD" id="cd02509">
    <property type="entry name" value="GDP-M1P_Guanylyltransferase"/>
    <property type="match status" value="1"/>
</dbReference>
<dbReference type="Gene3D" id="2.60.120.10">
    <property type="entry name" value="Jelly Rolls"/>
    <property type="match status" value="1"/>
</dbReference>
<dbReference type="FunFam" id="2.60.120.10:FF:000032">
    <property type="entry name" value="Mannose-1-phosphate guanylyltransferase/mannose-6-phosphate isomerase"/>
    <property type="match status" value="1"/>
</dbReference>
<feature type="domain" description="Mannose-6-phosphate isomerase type II C-terminal" evidence="10">
    <location>
        <begin position="348"/>
        <end position="462"/>
    </location>
</feature>
<name>A0A915XJD3_9BACT</name>
<protein>
    <recommendedName>
        <fullName evidence="2">mannose-1-phosphate guanylyltransferase</fullName>
        <ecNumber evidence="2">2.7.7.13</ecNumber>
    </recommendedName>
</protein>
<organism evidence="12 13">
    <name type="scientific">Desulfolithobacter dissulfuricans</name>
    <dbReference type="NCBI Taxonomy" id="2795293"/>
    <lineage>
        <taxon>Bacteria</taxon>
        <taxon>Pseudomonadati</taxon>
        <taxon>Thermodesulfobacteriota</taxon>
        <taxon>Desulfobulbia</taxon>
        <taxon>Desulfobulbales</taxon>
        <taxon>Desulfobulbaceae</taxon>
        <taxon>Desulfolithobacter</taxon>
    </lineage>
</organism>
<dbReference type="SUPFAM" id="SSF53448">
    <property type="entry name" value="Nucleotide-diphospho-sugar transferases"/>
    <property type="match status" value="1"/>
</dbReference>
<dbReference type="EMBL" id="AP024233">
    <property type="protein sequence ID" value="BCO07723.1"/>
    <property type="molecule type" value="Genomic_DNA"/>
</dbReference>
<evidence type="ECO:0000313" key="12">
    <source>
        <dbReference type="EMBL" id="BCO07723.1"/>
    </source>
</evidence>
<keyword evidence="13" id="KW-1185">Reference proteome</keyword>
<evidence type="ECO:0000259" key="9">
    <source>
        <dbReference type="Pfam" id="PF00483"/>
    </source>
</evidence>
<dbReference type="InterPro" id="IPR014710">
    <property type="entry name" value="RmlC-like_jellyroll"/>
</dbReference>
<dbReference type="EC" id="2.7.7.13" evidence="2"/>
<evidence type="ECO:0000256" key="3">
    <source>
        <dbReference type="ARBA" id="ARBA00022679"/>
    </source>
</evidence>
<feature type="domain" description="MannoseP isomerase/GMP-like beta-helix" evidence="11">
    <location>
        <begin position="290"/>
        <end position="344"/>
    </location>
</feature>
<evidence type="ECO:0000256" key="8">
    <source>
        <dbReference type="RuleBase" id="RU004190"/>
    </source>
</evidence>
<dbReference type="GO" id="GO:0004475">
    <property type="term" value="F:mannose-1-phosphate guanylyltransferase (GTP) activity"/>
    <property type="evidence" value="ECO:0007669"/>
    <property type="project" value="UniProtKB-EC"/>
</dbReference>
<dbReference type="InterPro" id="IPR029044">
    <property type="entry name" value="Nucleotide-diphossugar_trans"/>
</dbReference>
<dbReference type="Pfam" id="PF01050">
    <property type="entry name" value="MannoseP_isomer"/>
    <property type="match status" value="1"/>
</dbReference>
<evidence type="ECO:0000256" key="4">
    <source>
        <dbReference type="ARBA" id="ARBA00022695"/>
    </source>
</evidence>
<dbReference type="PANTHER" id="PTHR46390:SF1">
    <property type="entry name" value="MANNOSE-1-PHOSPHATE GUANYLYLTRANSFERASE"/>
    <property type="match status" value="1"/>
</dbReference>
<evidence type="ECO:0000256" key="6">
    <source>
        <dbReference type="ARBA" id="ARBA00023134"/>
    </source>
</evidence>
<dbReference type="Pfam" id="PF00483">
    <property type="entry name" value="NTP_transferase"/>
    <property type="match status" value="1"/>
</dbReference>
<dbReference type="PANTHER" id="PTHR46390">
    <property type="entry name" value="MANNOSE-1-PHOSPHATE GUANYLYLTRANSFERASE"/>
    <property type="match status" value="1"/>
</dbReference>